<dbReference type="EMBL" id="ODYU01010561">
    <property type="protein sequence ID" value="SOQ55759.1"/>
    <property type="molecule type" value="Genomic_DNA"/>
</dbReference>
<evidence type="ECO:0000313" key="2">
    <source>
        <dbReference type="EMBL" id="SOQ55759.1"/>
    </source>
</evidence>
<organism evidence="2">
    <name type="scientific">Spodoptera frugiperda</name>
    <name type="common">Fall armyworm</name>
    <dbReference type="NCBI Taxonomy" id="7108"/>
    <lineage>
        <taxon>Eukaryota</taxon>
        <taxon>Metazoa</taxon>
        <taxon>Ecdysozoa</taxon>
        <taxon>Arthropoda</taxon>
        <taxon>Hexapoda</taxon>
        <taxon>Insecta</taxon>
        <taxon>Pterygota</taxon>
        <taxon>Neoptera</taxon>
        <taxon>Endopterygota</taxon>
        <taxon>Lepidoptera</taxon>
        <taxon>Glossata</taxon>
        <taxon>Ditrysia</taxon>
        <taxon>Noctuoidea</taxon>
        <taxon>Noctuidae</taxon>
        <taxon>Amphipyrinae</taxon>
        <taxon>Spodoptera</taxon>
    </lineage>
</organism>
<name>A0A2H1WRR0_SPOFR</name>
<accession>A0A2H1WRR0</accession>
<reference evidence="2" key="1">
    <citation type="submission" date="2016-07" db="EMBL/GenBank/DDBJ databases">
        <authorList>
            <person name="Bretaudeau A."/>
        </authorList>
    </citation>
    <scope>NUCLEOTIDE SEQUENCE</scope>
    <source>
        <strain evidence="2">Rice</strain>
        <tissue evidence="2">Whole body</tissue>
    </source>
</reference>
<feature type="region of interest" description="Disordered" evidence="1">
    <location>
        <begin position="46"/>
        <end position="65"/>
    </location>
</feature>
<feature type="compositionally biased region" description="Basic residues" evidence="1">
    <location>
        <begin position="171"/>
        <end position="188"/>
    </location>
</feature>
<evidence type="ECO:0000256" key="1">
    <source>
        <dbReference type="SAM" id="MobiDB-lite"/>
    </source>
</evidence>
<gene>
    <name evidence="2" type="ORF">SFRICE_018715</name>
</gene>
<protein>
    <submittedName>
        <fullName evidence="2">SFRICE_018715</fullName>
    </submittedName>
</protein>
<feature type="region of interest" description="Disordered" evidence="1">
    <location>
        <begin position="164"/>
        <end position="190"/>
    </location>
</feature>
<dbReference type="AlphaFoldDB" id="A0A2H1WRR0"/>
<feature type="compositionally biased region" description="Basic and acidic residues" evidence="1">
    <location>
        <begin position="50"/>
        <end position="61"/>
    </location>
</feature>
<proteinExistence type="predicted"/>
<sequence>MYVFIWPWLESGPPGEPGDTDHDHQVSTQTIVAVPGVAINKIRHLNNSRTRPDPQTRRSNDTVRSSAAITTLQLSARVARLFTEAKPARPRRPPYAAPCKHMNETIIASCRILRVQPHFLITLLSNGLTPECRREERRDAAAERRQCRSRRRLTRNIQRNVSIGRTICNHDHRKQKSERNEKSRRRRLGVSVTADSRHMTVFYLDEAHPRGYSPPRRSTRFMRKVRVIAVT</sequence>